<dbReference type="EMBL" id="CAJZBQ010000002">
    <property type="protein sequence ID" value="CAG9310190.1"/>
    <property type="molecule type" value="Genomic_DNA"/>
</dbReference>
<comment type="caution">
    <text evidence="2">The sequence shown here is derived from an EMBL/GenBank/DDBJ whole genome shotgun (WGS) entry which is preliminary data.</text>
</comment>
<proteinExistence type="predicted"/>
<evidence type="ECO:0000256" key="1">
    <source>
        <dbReference type="SAM" id="Coils"/>
    </source>
</evidence>
<feature type="coiled-coil region" evidence="1">
    <location>
        <begin position="484"/>
        <end position="539"/>
    </location>
</feature>
<feature type="coiled-coil region" evidence="1">
    <location>
        <begin position="213"/>
        <end position="295"/>
    </location>
</feature>
<evidence type="ECO:0000313" key="2">
    <source>
        <dbReference type="EMBL" id="CAG9310190.1"/>
    </source>
</evidence>
<name>A0AAU9I8A7_9CILI</name>
<keyword evidence="1" id="KW-0175">Coiled coil</keyword>
<accession>A0AAU9I8A7</accession>
<reference evidence="2" key="1">
    <citation type="submission" date="2021-09" db="EMBL/GenBank/DDBJ databases">
        <authorList>
            <consortium name="AG Swart"/>
            <person name="Singh M."/>
            <person name="Singh A."/>
            <person name="Seah K."/>
            <person name="Emmerich C."/>
        </authorList>
    </citation>
    <scope>NUCLEOTIDE SEQUENCE</scope>
    <source>
        <strain evidence="2">ATCC30299</strain>
    </source>
</reference>
<sequence>MEEKSNNAFPIVASLSIPAISSAMDFDPPQPLSPDISLSVPTFEEQPALEKTIPAPPIIRRQSRNLTGITDRSNQKLSQLLAQLEASVILAFNKLVRSNSNIKQDFEAVIDEGKNLMPSSPSSVLLTEYGLDLCNILDKIIQESYNLDDVYQSLQTIKDLQLANQKKSEENANKLDMICSAKEPIRRGSKKKRTFLNVIYAEPTTPSDHLYAITHLIDDIKTNQEILDELEKNKERALENQDFPEEQSNSVNSMIEDIAKALEARLDKINDRDLKESLEKAIRTVKESSQEKEDMPILRLLKSITYWKEIHPVLLEFGEKVLNYATAQQKDNSQNVFTSEEANELLISLKTLANSLSVVSNVPTAVNEGDSDFNKCKTLIKSCYASLQILLSTDELPIDSASTQTYIEESNDMPTVISKATLSLILKELYFNQEDTPSLDSFWPINSLNSWDNVLRELKKVSAEIWKMECPVMYKESSETEDIQTEEENDLKRATELIEEKETTIKSQSETINKGEEIIENITKELDSHKKNEALLAEEIIELKASISERDKRIQELETLLNLKESHEEVKQENA</sequence>
<protein>
    <submittedName>
        <fullName evidence="2">Uncharacterized protein</fullName>
    </submittedName>
</protein>
<evidence type="ECO:0000313" key="3">
    <source>
        <dbReference type="Proteomes" id="UP001162131"/>
    </source>
</evidence>
<dbReference type="Proteomes" id="UP001162131">
    <property type="component" value="Unassembled WGS sequence"/>
</dbReference>
<organism evidence="2 3">
    <name type="scientific">Blepharisma stoltei</name>
    <dbReference type="NCBI Taxonomy" id="1481888"/>
    <lineage>
        <taxon>Eukaryota</taxon>
        <taxon>Sar</taxon>
        <taxon>Alveolata</taxon>
        <taxon>Ciliophora</taxon>
        <taxon>Postciliodesmatophora</taxon>
        <taxon>Heterotrichea</taxon>
        <taxon>Heterotrichida</taxon>
        <taxon>Blepharismidae</taxon>
        <taxon>Blepharisma</taxon>
    </lineage>
</organism>
<keyword evidence="3" id="KW-1185">Reference proteome</keyword>
<gene>
    <name evidence="2" type="ORF">BSTOLATCC_MIC1048</name>
</gene>
<dbReference type="AlphaFoldDB" id="A0AAU9I8A7"/>